<keyword evidence="9" id="KW-1133">Transmembrane helix</keyword>
<keyword evidence="8" id="KW-0902">Two-component regulatory system</keyword>
<dbReference type="EMBL" id="JAPDOD010000002">
    <property type="protein sequence ID" value="MDA0159551.1"/>
    <property type="molecule type" value="Genomic_DNA"/>
</dbReference>
<keyword evidence="3" id="KW-0597">Phosphoprotein</keyword>
<proteinExistence type="predicted"/>
<feature type="transmembrane region" description="Helical" evidence="9">
    <location>
        <begin position="102"/>
        <end position="120"/>
    </location>
</feature>
<evidence type="ECO:0000313" key="12">
    <source>
        <dbReference type="EMBL" id="MDA0159551.1"/>
    </source>
</evidence>
<dbReference type="Gene3D" id="1.20.5.1930">
    <property type="match status" value="1"/>
</dbReference>
<reference evidence="12" key="1">
    <citation type="submission" date="2022-10" db="EMBL/GenBank/DDBJ databases">
        <title>The WGS of Solirubrobacter ginsenosidimutans DSM 21036.</title>
        <authorList>
            <person name="Jiang Z."/>
        </authorList>
    </citation>
    <scope>NUCLEOTIDE SEQUENCE</scope>
    <source>
        <strain evidence="12">DSM 21036</strain>
    </source>
</reference>
<dbReference type="Pfam" id="PF02518">
    <property type="entry name" value="HATPase_c"/>
    <property type="match status" value="1"/>
</dbReference>
<keyword evidence="5" id="KW-0547">Nucleotide-binding</keyword>
<dbReference type="InterPro" id="IPR003594">
    <property type="entry name" value="HATPase_dom"/>
</dbReference>
<evidence type="ECO:0000256" key="1">
    <source>
        <dbReference type="ARBA" id="ARBA00000085"/>
    </source>
</evidence>
<name>A0A9X3MPR6_9ACTN</name>
<dbReference type="Pfam" id="PF07730">
    <property type="entry name" value="HisKA_3"/>
    <property type="match status" value="1"/>
</dbReference>
<gene>
    <name evidence="12" type="ORF">OM076_04685</name>
</gene>
<feature type="transmembrane region" description="Helical" evidence="9">
    <location>
        <begin position="35"/>
        <end position="53"/>
    </location>
</feature>
<evidence type="ECO:0000256" key="9">
    <source>
        <dbReference type="SAM" id="Phobius"/>
    </source>
</evidence>
<dbReference type="GO" id="GO:0000155">
    <property type="term" value="F:phosphorelay sensor kinase activity"/>
    <property type="evidence" value="ECO:0007669"/>
    <property type="project" value="InterPro"/>
</dbReference>
<dbReference type="InterPro" id="IPR036890">
    <property type="entry name" value="HATPase_C_sf"/>
</dbReference>
<feature type="transmembrane region" description="Helical" evidence="9">
    <location>
        <begin position="6"/>
        <end position="23"/>
    </location>
</feature>
<evidence type="ECO:0000259" key="10">
    <source>
        <dbReference type="Pfam" id="PF02518"/>
    </source>
</evidence>
<evidence type="ECO:0000256" key="2">
    <source>
        <dbReference type="ARBA" id="ARBA00012438"/>
    </source>
</evidence>
<evidence type="ECO:0000313" key="13">
    <source>
        <dbReference type="Proteomes" id="UP001149140"/>
    </source>
</evidence>
<feature type="domain" description="Signal transduction histidine kinase subgroup 3 dimerisation and phosphoacceptor" evidence="11">
    <location>
        <begin position="178"/>
        <end position="241"/>
    </location>
</feature>
<keyword evidence="6 12" id="KW-0418">Kinase</keyword>
<evidence type="ECO:0000259" key="11">
    <source>
        <dbReference type="Pfam" id="PF07730"/>
    </source>
</evidence>
<evidence type="ECO:0000256" key="6">
    <source>
        <dbReference type="ARBA" id="ARBA00022777"/>
    </source>
</evidence>
<sequence length="375" mass="39614">MLRRSDVLVAALAAALSVILLIAELPNGSDVEPHGADLLGGVLVVLTCAAIPFRRRYPFPAALVALVPSGIGLGMGYAMLIPLIAALLMSSYGAIHSGRGRTVVLAVLGGNMIGAAAANLEGTGVTLRAIGGFAFGALPAVIGDAIRTERARTREAREHLLRIEELRDRDVERAVAEERLRIARDMHDITGHHLSAISLQAAGAGRTTTDPAARVHFERIHALTVEALGQTRRALGVLRESEPATRAPTPRLEHVEQLLTPARDAGLAVELRREGEERPLSDEIEVCAYRVVQESLTNVVRHAAAAVVRVQLEYGDEELRIAVVDDGVGAQGRGAGGGIEGMRERVAIVGGNFDAGPAQPRGWSVRARLPLGAAA</sequence>
<comment type="catalytic activity">
    <reaction evidence="1">
        <text>ATP + protein L-histidine = ADP + protein N-phospho-L-histidine.</text>
        <dbReference type="EC" id="2.7.13.3"/>
    </reaction>
</comment>
<feature type="transmembrane region" description="Helical" evidence="9">
    <location>
        <begin position="126"/>
        <end position="146"/>
    </location>
</feature>
<dbReference type="Proteomes" id="UP001149140">
    <property type="component" value="Unassembled WGS sequence"/>
</dbReference>
<dbReference type="InterPro" id="IPR050482">
    <property type="entry name" value="Sensor_HK_TwoCompSys"/>
</dbReference>
<dbReference type="GO" id="GO:0005524">
    <property type="term" value="F:ATP binding"/>
    <property type="evidence" value="ECO:0007669"/>
    <property type="project" value="UniProtKB-KW"/>
</dbReference>
<evidence type="ECO:0000256" key="7">
    <source>
        <dbReference type="ARBA" id="ARBA00022840"/>
    </source>
</evidence>
<dbReference type="PANTHER" id="PTHR24421:SF10">
    <property type="entry name" value="NITRATE_NITRITE SENSOR PROTEIN NARQ"/>
    <property type="match status" value="1"/>
</dbReference>
<protein>
    <recommendedName>
        <fullName evidence="2">histidine kinase</fullName>
        <ecNumber evidence="2">2.7.13.3</ecNumber>
    </recommendedName>
</protein>
<accession>A0A9X3MPR6</accession>
<dbReference type="SUPFAM" id="SSF55874">
    <property type="entry name" value="ATPase domain of HSP90 chaperone/DNA topoisomerase II/histidine kinase"/>
    <property type="match status" value="1"/>
</dbReference>
<organism evidence="12 13">
    <name type="scientific">Solirubrobacter ginsenosidimutans</name>
    <dbReference type="NCBI Taxonomy" id="490573"/>
    <lineage>
        <taxon>Bacteria</taxon>
        <taxon>Bacillati</taxon>
        <taxon>Actinomycetota</taxon>
        <taxon>Thermoleophilia</taxon>
        <taxon>Solirubrobacterales</taxon>
        <taxon>Solirubrobacteraceae</taxon>
        <taxon>Solirubrobacter</taxon>
    </lineage>
</organism>
<dbReference type="EC" id="2.7.13.3" evidence="2"/>
<feature type="domain" description="Histidine kinase/HSP90-like ATPase" evidence="10">
    <location>
        <begin position="288"/>
        <end position="371"/>
    </location>
</feature>
<keyword evidence="7" id="KW-0067">ATP-binding</keyword>
<evidence type="ECO:0000256" key="8">
    <source>
        <dbReference type="ARBA" id="ARBA00023012"/>
    </source>
</evidence>
<dbReference type="PANTHER" id="PTHR24421">
    <property type="entry name" value="NITRATE/NITRITE SENSOR PROTEIN NARX-RELATED"/>
    <property type="match status" value="1"/>
</dbReference>
<evidence type="ECO:0000256" key="3">
    <source>
        <dbReference type="ARBA" id="ARBA00022553"/>
    </source>
</evidence>
<dbReference type="AlphaFoldDB" id="A0A9X3MPR6"/>
<dbReference type="GO" id="GO:0046983">
    <property type="term" value="F:protein dimerization activity"/>
    <property type="evidence" value="ECO:0007669"/>
    <property type="project" value="InterPro"/>
</dbReference>
<comment type="caution">
    <text evidence="12">The sequence shown here is derived from an EMBL/GenBank/DDBJ whole genome shotgun (WGS) entry which is preliminary data.</text>
</comment>
<dbReference type="RefSeq" id="WP_270038292.1">
    <property type="nucleotide sequence ID" value="NZ_JAPDOD010000002.1"/>
</dbReference>
<dbReference type="GO" id="GO:0016020">
    <property type="term" value="C:membrane"/>
    <property type="evidence" value="ECO:0007669"/>
    <property type="project" value="InterPro"/>
</dbReference>
<keyword evidence="13" id="KW-1185">Reference proteome</keyword>
<dbReference type="InterPro" id="IPR011712">
    <property type="entry name" value="Sig_transdc_His_kin_sub3_dim/P"/>
</dbReference>
<evidence type="ECO:0000256" key="5">
    <source>
        <dbReference type="ARBA" id="ARBA00022741"/>
    </source>
</evidence>
<evidence type="ECO:0000256" key="4">
    <source>
        <dbReference type="ARBA" id="ARBA00022679"/>
    </source>
</evidence>
<dbReference type="Gene3D" id="3.30.565.10">
    <property type="entry name" value="Histidine kinase-like ATPase, C-terminal domain"/>
    <property type="match status" value="1"/>
</dbReference>
<keyword evidence="9" id="KW-0472">Membrane</keyword>
<feature type="transmembrane region" description="Helical" evidence="9">
    <location>
        <begin position="59"/>
        <end position="90"/>
    </location>
</feature>
<keyword evidence="9" id="KW-0812">Transmembrane</keyword>
<keyword evidence="4" id="KW-0808">Transferase</keyword>